<evidence type="ECO:0000313" key="3">
    <source>
        <dbReference type="Proteomes" id="UP000249986"/>
    </source>
</evidence>
<protein>
    <submittedName>
        <fullName evidence="2">Uncharacterized protein</fullName>
    </submittedName>
</protein>
<reference evidence="2 3" key="1">
    <citation type="submission" date="2018-06" db="EMBL/GenBank/DDBJ databases">
        <authorList>
            <consortium name="Pathogen Informatics"/>
            <person name="Doyle S."/>
        </authorList>
    </citation>
    <scope>NUCLEOTIDE SEQUENCE [LARGE SCALE GENOMIC DNA]</scope>
    <source>
        <strain evidence="2 3">NCTC10719</strain>
    </source>
</reference>
<organism evidence="2 3">
    <name type="scientific">Clostridium perfringens</name>
    <dbReference type="NCBI Taxonomy" id="1502"/>
    <lineage>
        <taxon>Bacteria</taxon>
        <taxon>Bacillati</taxon>
        <taxon>Bacillota</taxon>
        <taxon>Clostridia</taxon>
        <taxon>Eubacteriales</taxon>
        <taxon>Clostridiaceae</taxon>
        <taxon>Clostridium</taxon>
    </lineage>
</organism>
<evidence type="ECO:0000313" key="2">
    <source>
        <dbReference type="EMBL" id="SQB59904.1"/>
    </source>
</evidence>
<sequence length="170" mass="20137">MKLLVLNHICKKEFENKLNIEIINKMNFKNQKDKRMERIIMKITTKFILFKDEIPERGTGCKREKIINELKEKIQDKDEELNYLCEVIDALEEEKEELDSECEELEEENTKLKEELIKVKRENIEFKMEKIAKEMKTTINPEIIKAGLTSMKNCLDAIDLLSNKGDIKND</sequence>
<dbReference type="AlphaFoldDB" id="A0A2X2Y6Y8"/>
<evidence type="ECO:0000256" key="1">
    <source>
        <dbReference type="SAM" id="Coils"/>
    </source>
</evidence>
<accession>A0A2X2Y6Y8</accession>
<dbReference type="Proteomes" id="UP000249986">
    <property type="component" value="Unassembled WGS sequence"/>
</dbReference>
<feature type="coiled-coil region" evidence="1">
    <location>
        <begin position="67"/>
        <end position="129"/>
    </location>
</feature>
<dbReference type="EMBL" id="UAWG01000009">
    <property type="protein sequence ID" value="SQB59904.1"/>
    <property type="molecule type" value="Genomic_DNA"/>
</dbReference>
<name>A0A2X2Y6Y8_CLOPF</name>
<proteinExistence type="predicted"/>
<keyword evidence="1" id="KW-0175">Coiled coil</keyword>
<gene>
    <name evidence="2" type="ORF">NCTC10719_01447</name>
</gene>